<proteinExistence type="predicted"/>
<name>A0A645FHQ7_9ZZZZ</name>
<comment type="caution">
    <text evidence="1">The sequence shown here is derived from an EMBL/GenBank/DDBJ whole genome shotgun (WGS) entry which is preliminary data.</text>
</comment>
<sequence length="115" mass="13293">MRHFTAPSPETGKNPLGTCHHIRSSHPYCKEHHYKYLIPHGPQPRKPYTLQSVYKKDGDSPHCSGDVEHAGSVGESQKVPFYLFAAEEIGIYVFRCFFRKDETERENNCNVYSDY</sequence>
<evidence type="ECO:0000313" key="1">
    <source>
        <dbReference type="EMBL" id="MPN11783.1"/>
    </source>
</evidence>
<protein>
    <submittedName>
        <fullName evidence="1">Uncharacterized protein</fullName>
    </submittedName>
</protein>
<organism evidence="1">
    <name type="scientific">bioreactor metagenome</name>
    <dbReference type="NCBI Taxonomy" id="1076179"/>
    <lineage>
        <taxon>unclassified sequences</taxon>
        <taxon>metagenomes</taxon>
        <taxon>ecological metagenomes</taxon>
    </lineage>
</organism>
<dbReference type="EMBL" id="VSSQ01058042">
    <property type="protein sequence ID" value="MPN11783.1"/>
    <property type="molecule type" value="Genomic_DNA"/>
</dbReference>
<gene>
    <name evidence="1" type="ORF">SDC9_159091</name>
</gene>
<dbReference type="AlphaFoldDB" id="A0A645FHQ7"/>
<accession>A0A645FHQ7</accession>
<reference evidence="1" key="1">
    <citation type="submission" date="2019-08" db="EMBL/GenBank/DDBJ databases">
        <authorList>
            <person name="Kucharzyk K."/>
            <person name="Murdoch R.W."/>
            <person name="Higgins S."/>
            <person name="Loffler F."/>
        </authorList>
    </citation>
    <scope>NUCLEOTIDE SEQUENCE</scope>
</reference>